<sequence length="241" mass="26311">MQAKNFLCALLALVEIASAAPSSLERRIDWGTVKRTANVTIQNNSPKNIKAVSLIHKYSSVYKSRAEWPLIEKGKSPGPDNQTTVEYNTGPFTTGRDWWLLSFYNDDITINYVTNPNNFRNVVDFLESIGSTTTITLFGATAGVLGMLAGPVTSVAASVAAATVAKATTDQLFDSETTVGFKQHILRSEDAGKLTTIVINADYTITFKSESGISETVTARRVPDIRVENEKGVVVEESRKR</sequence>
<accession>A0A0F7ZQI7</accession>
<dbReference type="Gene3D" id="2.60.40.3820">
    <property type="match status" value="2"/>
</dbReference>
<dbReference type="EMBL" id="KQ031183">
    <property type="protein sequence ID" value="KJZ67933.1"/>
    <property type="molecule type" value="Genomic_DNA"/>
</dbReference>
<name>A0A0F7ZQI7_9HYPO</name>
<dbReference type="AlphaFoldDB" id="A0A0F7ZQI7"/>
<gene>
    <name evidence="3" type="ORF">HIM_12678</name>
</gene>
<feature type="domain" description="Up-regulated in Daf-2" evidence="2">
    <location>
        <begin position="34"/>
        <end position="217"/>
    </location>
</feature>
<reference evidence="3 4" key="1">
    <citation type="journal article" date="2014" name="Genome Biol. Evol.">
        <title>Comparative genomics and transcriptomics analyses reveal divergent lifestyle features of nematode endoparasitic fungus Hirsutella minnesotensis.</title>
        <authorList>
            <person name="Lai Y."/>
            <person name="Liu K."/>
            <person name="Zhang X."/>
            <person name="Zhang X."/>
            <person name="Li K."/>
            <person name="Wang N."/>
            <person name="Shu C."/>
            <person name="Wu Y."/>
            <person name="Wang C."/>
            <person name="Bushley K.E."/>
            <person name="Xiang M."/>
            <person name="Liu X."/>
        </authorList>
    </citation>
    <scope>NUCLEOTIDE SEQUENCE [LARGE SCALE GENOMIC DNA]</scope>
    <source>
        <strain evidence="3 4">3608</strain>
    </source>
</reference>
<protein>
    <recommendedName>
        <fullName evidence="2">Up-regulated in Daf-2 domain-containing protein</fullName>
    </recommendedName>
</protein>
<dbReference type="Pfam" id="PF18457">
    <property type="entry name" value="PUD1_2"/>
    <property type="match status" value="1"/>
</dbReference>
<feature type="chain" id="PRO_5002526010" description="Up-regulated in Daf-2 domain-containing protein" evidence="1">
    <location>
        <begin position="20"/>
        <end position="241"/>
    </location>
</feature>
<keyword evidence="1" id="KW-0732">Signal</keyword>
<keyword evidence="4" id="KW-1185">Reference proteome</keyword>
<evidence type="ECO:0000313" key="4">
    <source>
        <dbReference type="Proteomes" id="UP000054481"/>
    </source>
</evidence>
<dbReference type="OrthoDB" id="5785880at2759"/>
<proteinExistence type="predicted"/>
<evidence type="ECO:0000313" key="3">
    <source>
        <dbReference type="EMBL" id="KJZ67933.1"/>
    </source>
</evidence>
<evidence type="ECO:0000256" key="1">
    <source>
        <dbReference type="SAM" id="SignalP"/>
    </source>
</evidence>
<evidence type="ECO:0000259" key="2">
    <source>
        <dbReference type="Pfam" id="PF18457"/>
    </source>
</evidence>
<dbReference type="InterPro" id="IPR041157">
    <property type="entry name" value="PUD1/2"/>
</dbReference>
<feature type="signal peptide" evidence="1">
    <location>
        <begin position="1"/>
        <end position="19"/>
    </location>
</feature>
<dbReference type="Proteomes" id="UP000054481">
    <property type="component" value="Unassembled WGS sequence"/>
</dbReference>
<organism evidence="3 4">
    <name type="scientific">Hirsutella minnesotensis 3608</name>
    <dbReference type="NCBI Taxonomy" id="1043627"/>
    <lineage>
        <taxon>Eukaryota</taxon>
        <taxon>Fungi</taxon>
        <taxon>Dikarya</taxon>
        <taxon>Ascomycota</taxon>
        <taxon>Pezizomycotina</taxon>
        <taxon>Sordariomycetes</taxon>
        <taxon>Hypocreomycetidae</taxon>
        <taxon>Hypocreales</taxon>
        <taxon>Ophiocordycipitaceae</taxon>
        <taxon>Hirsutella</taxon>
    </lineage>
</organism>